<dbReference type="InterPro" id="IPR015500">
    <property type="entry name" value="Peptidase_S8_subtilisin-rel"/>
</dbReference>
<feature type="active site" description="Charge relay system" evidence="5">
    <location>
        <position position="223"/>
    </location>
</feature>
<evidence type="ECO:0000256" key="6">
    <source>
        <dbReference type="RuleBase" id="RU003355"/>
    </source>
</evidence>
<dbReference type="Gene3D" id="3.30.70.80">
    <property type="entry name" value="Peptidase S8 propeptide/proteinase inhibitor I9"/>
    <property type="match status" value="1"/>
</dbReference>
<dbReference type="CDD" id="cd04077">
    <property type="entry name" value="Peptidases_S8_PCSK9_ProteinaseK_like"/>
    <property type="match status" value="1"/>
</dbReference>
<dbReference type="Proteomes" id="UP001063166">
    <property type="component" value="Unassembled WGS sequence"/>
</dbReference>
<feature type="active site" description="Charge relay system" evidence="5">
    <location>
        <position position="192"/>
    </location>
</feature>
<accession>A0A9P3PWB9</accession>
<dbReference type="PROSITE" id="PS00137">
    <property type="entry name" value="SUBTILASE_HIS"/>
    <property type="match status" value="1"/>
</dbReference>
<comment type="similarity">
    <text evidence="1 5 6">Belongs to the peptidase S8 family.</text>
</comment>
<evidence type="ECO:0000256" key="2">
    <source>
        <dbReference type="ARBA" id="ARBA00022670"/>
    </source>
</evidence>
<protein>
    <submittedName>
        <fullName evidence="8">Peptidase S8 family protein</fullName>
    </submittedName>
</protein>
<evidence type="ECO:0000256" key="4">
    <source>
        <dbReference type="ARBA" id="ARBA00022825"/>
    </source>
</evidence>
<dbReference type="SUPFAM" id="SSF54897">
    <property type="entry name" value="Protease propeptides/inhibitors"/>
    <property type="match status" value="1"/>
</dbReference>
<dbReference type="InterPro" id="IPR000209">
    <property type="entry name" value="Peptidase_S8/S53_dom"/>
</dbReference>
<keyword evidence="3 5" id="KW-0378">Hydrolase</keyword>
<reference evidence="8" key="1">
    <citation type="submission" date="2022-07" db="EMBL/GenBank/DDBJ databases">
        <title>The genome of Lyophyllum shimeji provides insight into the initial evolution of ectomycorrhizal fungal genome.</title>
        <authorList>
            <person name="Kobayashi Y."/>
            <person name="Shibata T."/>
            <person name="Hirakawa H."/>
            <person name="Shigenobu S."/>
            <person name="Nishiyama T."/>
            <person name="Yamada A."/>
            <person name="Hasebe M."/>
            <person name="Kawaguchi M."/>
        </authorList>
    </citation>
    <scope>NUCLEOTIDE SEQUENCE</scope>
    <source>
        <strain evidence="8">AT787</strain>
    </source>
</reference>
<evidence type="ECO:0000259" key="7">
    <source>
        <dbReference type="Pfam" id="PF00082"/>
    </source>
</evidence>
<dbReference type="AlphaFoldDB" id="A0A9P3PWB9"/>
<comment type="caution">
    <text evidence="8">The sequence shown here is derived from an EMBL/GenBank/DDBJ whole genome shotgun (WGS) entry which is preliminary data.</text>
</comment>
<keyword evidence="9" id="KW-1185">Reference proteome</keyword>
<dbReference type="EMBL" id="BRPK01000013">
    <property type="protein sequence ID" value="GLB43183.1"/>
    <property type="molecule type" value="Genomic_DNA"/>
</dbReference>
<keyword evidence="4 5" id="KW-0720">Serine protease</keyword>
<feature type="active site" description="Charge relay system" evidence="5">
    <location>
        <position position="379"/>
    </location>
</feature>
<dbReference type="SUPFAM" id="SSF52743">
    <property type="entry name" value="Subtilisin-like"/>
    <property type="match status" value="1"/>
</dbReference>
<dbReference type="GO" id="GO:0004252">
    <property type="term" value="F:serine-type endopeptidase activity"/>
    <property type="evidence" value="ECO:0007669"/>
    <property type="project" value="UniProtKB-UniRule"/>
</dbReference>
<dbReference type="PROSITE" id="PS51892">
    <property type="entry name" value="SUBTILASE"/>
    <property type="match status" value="1"/>
</dbReference>
<dbReference type="InterPro" id="IPR034193">
    <property type="entry name" value="PCSK9_ProteinaseK-like"/>
</dbReference>
<gene>
    <name evidence="8" type="ORF">LshimejAT787_1300840</name>
</gene>
<feature type="domain" description="Peptidase S8/S53" evidence="7">
    <location>
        <begin position="183"/>
        <end position="404"/>
    </location>
</feature>
<evidence type="ECO:0000256" key="3">
    <source>
        <dbReference type="ARBA" id="ARBA00022801"/>
    </source>
</evidence>
<evidence type="ECO:0000313" key="9">
    <source>
        <dbReference type="Proteomes" id="UP001063166"/>
    </source>
</evidence>
<dbReference type="PANTHER" id="PTHR43806:SF11">
    <property type="entry name" value="CEREVISIN-RELATED"/>
    <property type="match status" value="1"/>
</dbReference>
<dbReference type="GO" id="GO:0006508">
    <property type="term" value="P:proteolysis"/>
    <property type="evidence" value="ECO:0007669"/>
    <property type="project" value="UniProtKB-KW"/>
</dbReference>
<dbReference type="FunFam" id="3.40.50.200:FF:000007">
    <property type="entry name" value="Subtilisin-like serine protease"/>
    <property type="match status" value="1"/>
</dbReference>
<dbReference type="InterPro" id="IPR023828">
    <property type="entry name" value="Peptidase_S8_Ser-AS"/>
</dbReference>
<keyword evidence="2 5" id="KW-0645">Protease</keyword>
<dbReference type="PANTHER" id="PTHR43806">
    <property type="entry name" value="PEPTIDASE S8"/>
    <property type="match status" value="1"/>
</dbReference>
<dbReference type="InterPro" id="IPR050131">
    <property type="entry name" value="Peptidase_S8_subtilisin-like"/>
</dbReference>
<evidence type="ECO:0000256" key="1">
    <source>
        <dbReference type="ARBA" id="ARBA00011073"/>
    </source>
</evidence>
<name>A0A9P3PWB9_LYOSH</name>
<dbReference type="GO" id="GO:0005615">
    <property type="term" value="C:extracellular space"/>
    <property type="evidence" value="ECO:0007669"/>
    <property type="project" value="TreeGrafter"/>
</dbReference>
<dbReference type="PRINTS" id="PR00723">
    <property type="entry name" value="SUBTILISIN"/>
</dbReference>
<evidence type="ECO:0000256" key="5">
    <source>
        <dbReference type="PROSITE-ProRule" id="PRU01240"/>
    </source>
</evidence>
<proteinExistence type="inferred from homology"/>
<dbReference type="InterPro" id="IPR022398">
    <property type="entry name" value="Peptidase_S8_His-AS"/>
</dbReference>
<dbReference type="Gene3D" id="3.40.50.200">
    <property type="entry name" value="Peptidase S8/S53 domain"/>
    <property type="match status" value="1"/>
</dbReference>
<dbReference type="OrthoDB" id="19448at2759"/>
<organism evidence="8 9">
    <name type="scientific">Lyophyllum shimeji</name>
    <name type="common">Hon-shimeji</name>
    <name type="synonym">Tricholoma shimeji</name>
    <dbReference type="NCBI Taxonomy" id="47721"/>
    <lineage>
        <taxon>Eukaryota</taxon>
        <taxon>Fungi</taxon>
        <taxon>Dikarya</taxon>
        <taxon>Basidiomycota</taxon>
        <taxon>Agaricomycotina</taxon>
        <taxon>Agaricomycetes</taxon>
        <taxon>Agaricomycetidae</taxon>
        <taxon>Agaricales</taxon>
        <taxon>Tricholomatineae</taxon>
        <taxon>Lyophyllaceae</taxon>
        <taxon>Lyophyllum</taxon>
    </lineage>
</organism>
<evidence type="ECO:0000313" key="8">
    <source>
        <dbReference type="EMBL" id="GLB43183.1"/>
    </source>
</evidence>
<dbReference type="InterPro" id="IPR037045">
    <property type="entry name" value="S8pro/Inhibitor_I9_sf"/>
</dbReference>
<dbReference type="InterPro" id="IPR036852">
    <property type="entry name" value="Peptidase_S8/S53_dom_sf"/>
</dbReference>
<dbReference type="PROSITE" id="PS00136">
    <property type="entry name" value="SUBTILASE_ASP"/>
    <property type="match status" value="1"/>
</dbReference>
<dbReference type="InterPro" id="IPR023827">
    <property type="entry name" value="Peptidase_S8_Asp-AS"/>
</dbReference>
<dbReference type="Pfam" id="PF00082">
    <property type="entry name" value="Peptidase_S8"/>
    <property type="match status" value="1"/>
</dbReference>
<dbReference type="PROSITE" id="PS00138">
    <property type="entry name" value="SUBTILASE_SER"/>
    <property type="match status" value="1"/>
</dbReference>
<sequence length="432" mass="46226">MSGAYARANLFVSYFSSLPGRRMAQLDRNRQRATQSLLAISTPLSTMKFLTAYFAAAALVFPVLASPPLLHTVQKYDGETSGKYIVKLKRGVSKETIFGQVRAANVTHDWTVINGFASYLNADDLKTLRASRDVEYIAEDGISRACITRYDAPWNLERISHKTLSNHDPSTLNHPYAYDEPAGRGVDIYIVDTGIQVSHAEFVPRARWGATFGGYPNRDDNGHGTHVAGTAGGNTYGVARDANLIAVKVLSAKGNGANSDIISGLDWVAKTVGGTRRPSVVNMSLEGAASIPMDEAVAGLVNRGIHVACAAGNHNVDTRNTSPARARGVNAVAASTIDDTKADFSNFGPVVSFWAPGQDIISAWIGPDNKNFKSLDGTSMASPHVAGLIAYFIGRSGYKSPRDMTLDLRAFALQGVLRGVPPGTVNNLVQNA</sequence>